<name>A0AAD8Y704_9STRA</name>
<dbReference type="EMBL" id="JATAAI010000015">
    <property type="protein sequence ID" value="KAK1740687.1"/>
    <property type="molecule type" value="Genomic_DNA"/>
</dbReference>
<proteinExistence type="predicted"/>
<organism evidence="2 3">
    <name type="scientific">Skeletonema marinoi</name>
    <dbReference type="NCBI Taxonomy" id="267567"/>
    <lineage>
        <taxon>Eukaryota</taxon>
        <taxon>Sar</taxon>
        <taxon>Stramenopiles</taxon>
        <taxon>Ochrophyta</taxon>
        <taxon>Bacillariophyta</taxon>
        <taxon>Coscinodiscophyceae</taxon>
        <taxon>Thalassiosirophycidae</taxon>
        <taxon>Thalassiosirales</taxon>
        <taxon>Skeletonemataceae</taxon>
        <taxon>Skeletonema</taxon>
        <taxon>Skeletonema marinoi-dohrnii complex</taxon>
    </lineage>
</organism>
<feature type="region of interest" description="Disordered" evidence="1">
    <location>
        <begin position="1"/>
        <end position="28"/>
    </location>
</feature>
<gene>
    <name evidence="2" type="ORF">QTG54_008782</name>
</gene>
<dbReference type="Proteomes" id="UP001224775">
    <property type="component" value="Unassembled WGS sequence"/>
</dbReference>
<evidence type="ECO:0000313" key="3">
    <source>
        <dbReference type="Proteomes" id="UP001224775"/>
    </source>
</evidence>
<feature type="compositionally biased region" description="Low complexity" evidence="1">
    <location>
        <begin position="179"/>
        <end position="202"/>
    </location>
</feature>
<comment type="caution">
    <text evidence="2">The sequence shown here is derived from an EMBL/GenBank/DDBJ whole genome shotgun (WGS) entry which is preliminary data.</text>
</comment>
<accession>A0AAD8Y704</accession>
<reference evidence="2" key="1">
    <citation type="submission" date="2023-06" db="EMBL/GenBank/DDBJ databases">
        <title>Survivors Of The Sea: Transcriptome response of Skeletonema marinoi to long-term dormancy.</title>
        <authorList>
            <person name="Pinder M.I.M."/>
            <person name="Kourtchenko O."/>
            <person name="Robertson E.K."/>
            <person name="Larsson T."/>
            <person name="Maumus F."/>
            <person name="Osuna-Cruz C.M."/>
            <person name="Vancaester E."/>
            <person name="Stenow R."/>
            <person name="Vandepoele K."/>
            <person name="Ploug H."/>
            <person name="Bruchert V."/>
            <person name="Godhe A."/>
            <person name="Topel M."/>
        </authorList>
    </citation>
    <scope>NUCLEOTIDE SEQUENCE</scope>
    <source>
        <strain evidence="2">R05AC</strain>
    </source>
</reference>
<evidence type="ECO:0000256" key="1">
    <source>
        <dbReference type="SAM" id="MobiDB-lite"/>
    </source>
</evidence>
<evidence type="ECO:0000313" key="2">
    <source>
        <dbReference type="EMBL" id="KAK1740687.1"/>
    </source>
</evidence>
<protein>
    <submittedName>
        <fullName evidence="2">Uncharacterized protein</fullName>
    </submittedName>
</protein>
<dbReference type="AlphaFoldDB" id="A0AAD8Y704"/>
<feature type="compositionally biased region" description="Low complexity" evidence="1">
    <location>
        <begin position="7"/>
        <end position="28"/>
    </location>
</feature>
<feature type="region of interest" description="Disordered" evidence="1">
    <location>
        <begin position="179"/>
        <end position="215"/>
    </location>
</feature>
<keyword evidence="3" id="KW-1185">Reference proteome</keyword>
<sequence>MNPSIFSSSKAAAVPASASSASLSEASASSDMHSASDAIFAADELDGVFRIGSANDSTQSQLGGHLARDSSIRRRRFISPSFATDGELSTFSEEDNDDSDDIQENINSRGIHLSFRQSNRRNIFYPSRRQQSPFSDIFRMPISGAKRQCEDMMAEDDDENQVNTSATPLLSRANCICSSNDSSDDSSTSSSSEESLDHVMSSPSSKRMCLSKGDSPSSYISLFSVTSPATIDYRGADSAIITPRKLEHPLAGGRPLIES</sequence>